<dbReference type="EMBL" id="MU826830">
    <property type="protein sequence ID" value="KAJ7373628.1"/>
    <property type="molecule type" value="Genomic_DNA"/>
</dbReference>
<gene>
    <name evidence="2" type="ORF">OS493_011236</name>
</gene>
<evidence type="ECO:0000313" key="2">
    <source>
        <dbReference type="EMBL" id="KAJ7373628.1"/>
    </source>
</evidence>
<keyword evidence="3" id="KW-1185">Reference proteome</keyword>
<name>A0A9W9Z4J9_9CNID</name>
<dbReference type="Proteomes" id="UP001163046">
    <property type="component" value="Unassembled WGS sequence"/>
</dbReference>
<sequence>MMKAAVLVALVLIFASLGEASRCPACFSRESFEDCNASAQLKTCEGLTSVCMMYQSTARKDGTERTVYLRYCTYPFEFNFKKRYCSKPKMIKGLGEVTCHVEESPILM</sequence>
<proteinExistence type="predicted"/>
<keyword evidence="1" id="KW-0732">Signal</keyword>
<comment type="caution">
    <text evidence="2">The sequence shown here is derived from an EMBL/GenBank/DDBJ whole genome shotgun (WGS) entry which is preliminary data.</text>
</comment>
<accession>A0A9W9Z4J9</accession>
<evidence type="ECO:0000313" key="3">
    <source>
        <dbReference type="Proteomes" id="UP001163046"/>
    </source>
</evidence>
<protein>
    <submittedName>
        <fullName evidence="2">Uncharacterized protein</fullName>
    </submittedName>
</protein>
<feature type="signal peptide" evidence="1">
    <location>
        <begin position="1"/>
        <end position="20"/>
    </location>
</feature>
<feature type="chain" id="PRO_5040866787" evidence="1">
    <location>
        <begin position="21"/>
        <end position="108"/>
    </location>
</feature>
<evidence type="ECO:0000256" key="1">
    <source>
        <dbReference type="SAM" id="SignalP"/>
    </source>
</evidence>
<dbReference type="AlphaFoldDB" id="A0A9W9Z4J9"/>
<organism evidence="2 3">
    <name type="scientific">Desmophyllum pertusum</name>
    <dbReference type="NCBI Taxonomy" id="174260"/>
    <lineage>
        <taxon>Eukaryota</taxon>
        <taxon>Metazoa</taxon>
        <taxon>Cnidaria</taxon>
        <taxon>Anthozoa</taxon>
        <taxon>Hexacorallia</taxon>
        <taxon>Scleractinia</taxon>
        <taxon>Caryophylliina</taxon>
        <taxon>Caryophylliidae</taxon>
        <taxon>Desmophyllum</taxon>
    </lineage>
</organism>
<reference evidence="2" key="1">
    <citation type="submission" date="2023-01" db="EMBL/GenBank/DDBJ databases">
        <title>Genome assembly of the deep-sea coral Lophelia pertusa.</title>
        <authorList>
            <person name="Herrera S."/>
            <person name="Cordes E."/>
        </authorList>
    </citation>
    <scope>NUCLEOTIDE SEQUENCE</scope>
    <source>
        <strain evidence="2">USNM1676648</strain>
        <tissue evidence="2">Polyp</tissue>
    </source>
</reference>